<dbReference type="AlphaFoldDB" id="A0A1F7JH10"/>
<sequence>MDDLYRELILDHYKHPRNFGNLPRPTCSAKKNNPLCGDELSVDLNITDGVIEDIKFSGQGCAISVAAASLLSEHVQHMKIGGLQRLSKDDMVKLLNTPLTPVRLKCAMLSLEVAQQAAAKIL</sequence>
<name>A0A1F7JH10_9BACT</name>
<organism evidence="2 3">
    <name type="scientific">Candidatus Roizmanbacteria bacterium RIFCSPLOWO2_01_FULL_45_11</name>
    <dbReference type="NCBI Taxonomy" id="1802070"/>
    <lineage>
        <taxon>Bacteria</taxon>
        <taxon>Candidatus Roizmaniibacteriota</taxon>
    </lineage>
</organism>
<reference evidence="2 3" key="1">
    <citation type="journal article" date="2016" name="Nat. Commun.">
        <title>Thousands of microbial genomes shed light on interconnected biogeochemical processes in an aquifer system.</title>
        <authorList>
            <person name="Anantharaman K."/>
            <person name="Brown C.T."/>
            <person name="Hug L.A."/>
            <person name="Sharon I."/>
            <person name="Castelle C.J."/>
            <person name="Probst A.J."/>
            <person name="Thomas B.C."/>
            <person name="Singh A."/>
            <person name="Wilkins M.J."/>
            <person name="Karaoz U."/>
            <person name="Brodie E.L."/>
            <person name="Williams K.H."/>
            <person name="Hubbard S.S."/>
            <person name="Banfield J.F."/>
        </authorList>
    </citation>
    <scope>NUCLEOTIDE SEQUENCE [LARGE SCALE GENOMIC DNA]</scope>
</reference>
<gene>
    <name evidence="2" type="ORF">A3B56_00765</name>
</gene>
<accession>A0A1F7JH10</accession>
<evidence type="ECO:0000313" key="2">
    <source>
        <dbReference type="EMBL" id="OGK54856.1"/>
    </source>
</evidence>
<dbReference type="SUPFAM" id="SSF82649">
    <property type="entry name" value="SufE/NifU"/>
    <property type="match status" value="1"/>
</dbReference>
<evidence type="ECO:0000313" key="3">
    <source>
        <dbReference type="Proteomes" id="UP000178486"/>
    </source>
</evidence>
<dbReference type="Gene3D" id="3.90.1010.10">
    <property type="match status" value="1"/>
</dbReference>
<dbReference type="GO" id="GO:0005506">
    <property type="term" value="F:iron ion binding"/>
    <property type="evidence" value="ECO:0007669"/>
    <property type="project" value="InterPro"/>
</dbReference>
<dbReference type="Proteomes" id="UP000178486">
    <property type="component" value="Unassembled WGS sequence"/>
</dbReference>
<dbReference type="EMBL" id="MGAU01000024">
    <property type="protein sequence ID" value="OGK54856.1"/>
    <property type="molecule type" value="Genomic_DNA"/>
</dbReference>
<proteinExistence type="predicted"/>
<dbReference type="Pfam" id="PF01592">
    <property type="entry name" value="NifU_N"/>
    <property type="match status" value="1"/>
</dbReference>
<comment type="caution">
    <text evidence="2">The sequence shown here is derived from an EMBL/GenBank/DDBJ whole genome shotgun (WGS) entry which is preliminary data.</text>
</comment>
<evidence type="ECO:0000259" key="1">
    <source>
        <dbReference type="Pfam" id="PF01592"/>
    </source>
</evidence>
<dbReference type="PANTHER" id="PTHR10093">
    <property type="entry name" value="IRON-SULFUR CLUSTER ASSEMBLY ENZYME NIFU HOMOLOG"/>
    <property type="match status" value="1"/>
</dbReference>
<feature type="domain" description="NIF system FeS cluster assembly NifU N-terminal" evidence="1">
    <location>
        <begin position="5"/>
        <end position="120"/>
    </location>
</feature>
<protein>
    <submittedName>
        <fullName evidence="2">Fe-S cluster protein</fullName>
    </submittedName>
</protein>
<dbReference type="CDD" id="cd06664">
    <property type="entry name" value="IscU_like"/>
    <property type="match status" value="1"/>
</dbReference>
<dbReference type="GO" id="GO:0016226">
    <property type="term" value="P:iron-sulfur cluster assembly"/>
    <property type="evidence" value="ECO:0007669"/>
    <property type="project" value="InterPro"/>
</dbReference>
<dbReference type="InterPro" id="IPR002871">
    <property type="entry name" value="NIF_FeS_clus_asmbl_NifU_N"/>
</dbReference>
<dbReference type="GO" id="GO:0051536">
    <property type="term" value="F:iron-sulfur cluster binding"/>
    <property type="evidence" value="ECO:0007669"/>
    <property type="project" value="InterPro"/>
</dbReference>